<dbReference type="PANTHER" id="PTHR43738:SF1">
    <property type="entry name" value="HEMIN TRANSPORT SYSTEM PERMEASE PROTEIN HRTB-RELATED"/>
    <property type="match status" value="1"/>
</dbReference>
<dbReference type="InterPro" id="IPR051125">
    <property type="entry name" value="ABC-4/HrtB_transporter"/>
</dbReference>
<evidence type="ECO:0000256" key="6">
    <source>
        <dbReference type="ARBA" id="ARBA00023136"/>
    </source>
</evidence>
<evidence type="ECO:0000259" key="8">
    <source>
        <dbReference type="Pfam" id="PF02687"/>
    </source>
</evidence>
<dbReference type="InterPro" id="IPR003838">
    <property type="entry name" value="ABC3_permease_C"/>
</dbReference>
<dbReference type="InterPro" id="IPR005891">
    <property type="entry name" value="DevC"/>
</dbReference>
<gene>
    <name evidence="10" type="ORF">ELE36_14890</name>
</gene>
<dbReference type="GO" id="GO:0005886">
    <property type="term" value="C:plasma membrane"/>
    <property type="evidence" value="ECO:0007669"/>
    <property type="project" value="UniProtKB-SubCell"/>
</dbReference>
<evidence type="ECO:0000313" key="10">
    <source>
        <dbReference type="EMBL" id="QBB72716.1"/>
    </source>
</evidence>
<name>A0A411HQI7_9GAMM</name>
<dbReference type="KEGG" id="xbc:ELE36_14890"/>
<evidence type="ECO:0000256" key="7">
    <source>
        <dbReference type="SAM" id="Phobius"/>
    </source>
</evidence>
<feature type="transmembrane region" description="Helical" evidence="7">
    <location>
        <begin position="247"/>
        <end position="272"/>
    </location>
</feature>
<dbReference type="OrthoDB" id="8578584at2"/>
<keyword evidence="11" id="KW-1185">Reference proteome</keyword>
<keyword evidence="4 7" id="KW-0812">Transmembrane</keyword>
<proteinExistence type="predicted"/>
<evidence type="ECO:0000313" key="11">
    <source>
        <dbReference type="Proteomes" id="UP000291562"/>
    </source>
</evidence>
<dbReference type="AlphaFoldDB" id="A0A411HQI7"/>
<evidence type="ECO:0000256" key="1">
    <source>
        <dbReference type="ARBA" id="ARBA00004651"/>
    </source>
</evidence>
<dbReference type="Proteomes" id="UP000291562">
    <property type="component" value="Chromosome"/>
</dbReference>
<organism evidence="10 11">
    <name type="scientific">Pseudolysobacter antarcticus</name>
    <dbReference type="NCBI Taxonomy" id="2511995"/>
    <lineage>
        <taxon>Bacteria</taxon>
        <taxon>Pseudomonadati</taxon>
        <taxon>Pseudomonadota</taxon>
        <taxon>Gammaproteobacteria</taxon>
        <taxon>Lysobacterales</taxon>
        <taxon>Rhodanobacteraceae</taxon>
        <taxon>Pseudolysobacter</taxon>
    </lineage>
</organism>
<sequence>MVALARKTLIYEWRRFLPAALAVAFSGLLLLMQAALIFGIFNSASVYIRASQGDLWVGYPGTQSIELGRPISSETEMLLRMDSNVAQVEPFQWLDGDWRGPASRGGVSVFISGIDPRADGLMFASALSGELRQRLLEPGGVIVDRADLDKLGLNVGDNATINRQRVRIVGVAAGLRALGGVNIVTSLATARRLDSDTAASGKVAYYVVRLNDPLSTEATRMRLSSEVGTKRFAVWTRDEFAQRAVRYWMFETGAGLGFLFLAVVVFLVGAVITSQTLMSAVAGSVREYATLHALGVSFRRLRNVVLEQASWVGTIGLLIGGALSALIIALARQQDVPVDLDALTVLACGVLVMGIALVSGLMAVRALRHADPATLLR</sequence>
<dbReference type="Pfam" id="PF02687">
    <property type="entry name" value="FtsX"/>
    <property type="match status" value="1"/>
</dbReference>
<reference evidence="10 11" key="1">
    <citation type="submission" date="2019-01" db="EMBL/GenBank/DDBJ databases">
        <title>Pseudolysobacter antarctica gen. nov., sp. nov., isolated from Fildes Peninsula, Antarctica.</title>
        <authorList>
            <person name="Wei Z."/>
            <person name="Peng F."/>
        </authorList>
    </citation>
    <scope>NUCLEOTIDE SEQUENCE [LARGE SCALE GENOMIC DNA]</scope>
    <source>
        <strain evidence="10 11">AQ6-296</strain>
    </source>
</reference>
<dbReference type="PANTHER" id="PTHR43738">
    <property type="entry name" value="ABC TRANSPORTER, MEMBRANE PROTEIN"/>
    <property type="match status" value="1"/>
</dbReference>
<dbReference type="InterPro" id="IPR025857">
    <property type="entry name" value="MacB_PCD"/>
</dbReference>
<dbReference type="Pfam" id="PF12704">
    <property type="entry name" value="MacB_PCD"/>
    <property type="match status" value="1"/>
</dbReference>
<dbReference type="PIRSF" id="PIRSF031773">
    <property type="entry name" value="DevC"/>
    <property type="match status" value="1"/>
</dbReference>
<evidence type="ECO:0000256" key="3">
    <source>
        <dbReference type="ARBA" id="ARBA00022475"/>
    </source>
</evidence>
<evidence type="ECO:0000256" key="4">
    <source>
        <dbReference type="ARBA" id="ARBA00022692"/>
    </source>
</evidence>
<feature type="transmembrane region" description="Helical" evidence="7">
    <location>
        <begin position="343"/>
        <end position="367"/>
    </location>
</feature>
<keyword evidence="3" id="KW-1003">Cell membrane</keyword>
<comment type="subcellular location">
    <subcellularLocation>
        <location evidence="1">Cell membrane</location>
        <topology evidence="1">Multi-pass membrane protein</topology>
    </subcellularLocation>
</comment>
<feature type="domain" description="MacB-like periplasmic core" evidence="9">
    <location>
        <begin position="20"/>
        <end position="223"/>
    </location>
</feature>
<dbReference type="EMBL" id="CP035704">
    <property type="protein sequence ID" value="QBB72716.1"/>
    <property type="molecule type" value="Genomic_DNA"/>
</dbReference>
<feature type="domain" description="ABC3 transporter permease C-terminal" evidence="8">
    <location>
        <begin position="260"/>
        <end position="372"/>
    </location>
</feature>
<keyword evidence="6 7" id="KW-0472">Membrane</keyword>
<keyword evidence="2" id="KW-0813">Transport</keyword>
<evidence type="ECO:0000259" key="9">
    <source>
        <dbReference type="Pfam" id="PF12704"/>
    </source>
</evidence>
<keyword evidence="5 7" id="KW-1133">Transmembrane helix</keyword>
<feature type="transmembrane region" description="Helical" evidence="7">
    <location>
        <begin position="309"/>
        <end position="331"/>
    </location>
</feature>
<accession>A0A411HQI7</accession>
<evidence type="ECO:0000256" key="5">
    <source>
        <dbReference type="ARBA" id="ARBA00022989"/>
    </source>
</evidence>
<protein>
    <submittedName>
        <fullName evidence="10">FtsX-like permease family protein</fullName>
    </submittedName>
</protein>
<feature type="transmembrane region" description="Helical" evidence="7">
    <location>
        <begin position="20"/>
        <end position="41"/>
    </location>
</feature>
<evidence type="ECO:0000256" key="2">
    <source>
        <dbReference type="ARBA" id="ARBA00022448"/>
    </source>
</evidence>
<dbReference type="RefSeq" id="WP_129836913.1">
    <property type="nucleotide sequence ID" value="NZ_CP035704.1"/>
</dbReference>